<dbReference type="KEGG" id="awe:JG540_01615"/>
<keyword evidence="2" id="KW-0255">Endonuclease</keyword>
<evidence type="ECO:0000313" key="2">
    <source>
        <dbReference type="EMBL" id="QQM67618.1"/>
    </source>
</evidence>
<keyword evidence="2" id="KW-0269">Exonuclease</keyword>
<dbReference type="EMBL" id="CP066802">
    <property type="protein sequence ID" value="QQM67618.1"/>
    <property type="molecule type" value="Genomic_DNA"/>
</dbReference>
<dbReference type="PANTHER" id="PTHR14859">
    <property type="entry name" value="CALCOFLUOR WHITE HYPERSENSITIVE PROTEIN PRECURSOR"/>
    <property type="match status" value="1"/>
</dbReference>
<dbReference type="RefSeq" id="WP_200276344.1">
    <property type="nucleotide sequence ID" value="NZ_CP066802.1"/>
</dbReference>
<dbReference type="InterPro" id="IPR036691">
    <property type="entry name" value="Endo/exonu/phosph_ase_sf"/>
</dbReference>
<accession>A0A7T7S1T7</accession>
<protein>
    <submittedName>
        <fullName evidence="2">Endonuclease/exonuclease/phosphatase family protein</fullName>
    </submittedName>
</protein>
<dbReference type="GO" id="GO:0006506">
    <property type="term" value="P:GPI anchor biosynthetic process"/>
    <property type="evidence" value="ECO:0007669"/>
    <property type="project" value="TreeGrafter"/>
</dbReference>
<dbReference type="SUPFAM" id="SSF56219">
    <property type="entry name" value="DNase I-like"/>
    <property type="match status" value="1"/>
</dbReference>
<reference evidence="2 3" key="1">
    <citation type="submission" date="2020-12" db="EMBL/GenBank/DDBJ databases">
        <authorList>
            <person name="Zhou J."/>
        </authorList>
    </citation>
    <scope>NUCLEOTIDE SEQUENCE [LARGE SCALE GENOMIC DNA]</scope>
    <source>
        <strain evidence="2 3">CCUG 61299</strain>
    </source>
</reference>
<keyword evidence="3" id="KW-1185">Reference proteome</keyword>
<dbReference type="InterPro" id="IPR005135">
    <property type="entry name" value="Endo/exonuclease/phosphatase"/>
</dbReference>
<keyword evidence="2" id="KW-0540">Nuclease</keyword>
<proteinExistence type="predicted"/>
<dbReference type="InterPro" id="IPR051916">
    <property type="entry name" value="GPI-anchor_lipid_remodeler"/>
</dbReference>
<keyword evidence="2" id="KW-0378">Hydrolase</keyword>
<dbReference type="Pfam" id="PF03372">
    <property type="entry name" value="Exo_endo_phos"/>
    <property type="match status" value="1"/>
</dbReference>
<organism evidence="2 3">
    <name type="scientific">Actinomyces weissii</name>
    <dbReference type="NCBI Taxonomy" id="675090"/>
    <lineage>
        <taxon>Bacteria</taxon>
        <taxon>Bacillati</taxon>
        <taxon>Actinomycetota</taxon>
        <taxon>Actinomycetes</taxon>
        <taxon>Actinomycetales</taxon>
        <taxon>Actinomycetaceae</taxon>
        <taxon>Actinomyces</taxon>
    </lineage>
</organism>
<dbReference type="PANTHER" id="PTHR14859:SF1">
    <property type="entry name" value="PGAP2-INTERACTING PROTEIN"/>
    <property type="match status" value="1"/>
</dbReference>
<feature type="domain" description="Endonuclease/exonuclease/phosphatase" evidence="1">
    <location>
        <begin position="6"/>
        <end position="302"/>
    </location>
</feature>
<dbReference type="AlphaFoldDB" id="A0A7T7S1T7"/>
<dbReference type="GO" id="GO:0004527">
    <property type="term" value="F:exonuclease activity"/>
    <property type="evidence" value="ECO:0007669"/>
    <property type="project" value="UniProtKB-KW"/>
</dbReference>
<sequence length="313" mass="33110">MLRVLSLNLQHGAIGAGAAQATALPHQALAGQDVAHPPTAQAALEALAEQVSELAPDVVVLQEVDHHQRRSAGLDQTTVLAGLLGMSHHRFAAAWAGPVAGLRRRPRGSALRDPGDEPLGPLRAAVDLPLQGFGNAIISRHPVEAWRVQRLGRGAPSWTRRGPAWDPRSYRLWTASARVMLAATIRTGDGADQQVTVGVTHLATNTDTARRQLAEAWRALAGLPGAHLLAGDLNLREHQVAALGLARLVGTGHTYPAGSPDHRIDHFLTDPWPTGPDGLPAAAPGVLRAVGWGTRSFLLSDHAGTWVDLEPLA</sequence>
<name>A0A7T7S1T7_9ACTO</name>
<evidence type="ECO:0000259" key="1">
    <source>
        <dbReference type="Pfam" id="PF03372"/>
    </source>
</evidence>
<dbReference type="GO" id="GO:0016020">
    <property type="term" value="C:membrane"/>
    <property type="evidence" value="ECO:0007669"/>
    <property type="project" value="GOC"/>
</dbReference>
<dbReference type="Gene3D" id="3.60.10.10">
    <property type="entry name" value="Endonuclease/exonuclease/phosphatase"/>
    <property type="match status" value="1"/>
</dbReference>
<dbReference type="Proteomes" id="UP000595895">
    <property type="component" value="Chromosome"/>
</dbReference>
<dbReference type="GO" id="GO:0004519">
    <property type="term" value="F:endonuclease activity"/>
    <property type="evidence" value="ECO:0007669"/>
    <property type="project" value="UniProtKB-KW"/>
</dbReference>
<evidence type="ECO:0000313" key="3">
    <source>
        <dbReference type="Proteomes" id="UP000595895"/>
    </source>
</evidence>
<gene>
    <name evidence="2" type="ORF">JG540_01615</name>
</gene>